<evidence type="ECO:0000313" key="1">
    <source>
        <dbReference type="EMBL" id="MPM01645.1"/>
    </source>
</evidence>
<dbReference type="Pfam" id="PF04393">
    <property type="entry name" value="DUF535"/>
    <property type="match status" value="1"/>
</dbReference>
<sequence length="302" mass="35893">MDKKILDYVARTVYKCEDWRDWKRYYVFMVRCYLNKSKIEELLEFFNRTPLRKKMLMATPWFIDQATRQIFFKGSSFSDRADLIKAHIVAMEQVFNDEFIEKIYINKEAIVIWQDEFQEKPISMDIKFFNGQQKEGCLSVNLMYEGQWPLYQIIFSCFPSKEDGESALYIGALQGSNKGNDFVKALTKAYFGYRTKNLIFYGLRNVASMLGVKHLYAVSNAGHYAQNHMRMDRKVKTDLDGFWEECGGNKLSDKRFFEVPINEHIKEFSEMKPSKRANYRRRLAKMDEMRLAICENLKKYMK</sequence>
<organism evidence="1">
    <name type="scientific">bioreactor metagenome</name>
    <dbReference type="NCBI Taxonomy" id="1076179"/>
    <lineage>
        <taxon>unclassified sequences</taxon>
        <taxon>metagenomes</taxon>
        <taxon>ecological metagenomes</taxon>
    </lineage>
</organism>
<name>A0A644WCT7_9ZZZZ</name>
<proteinExistence type="predicted"/>
<dbReference type="PANTHER" id="PTHR38785">
    <property type="entry name" value="HOMOLOG OF VIRK"/>
    <property type="match status" value="1"/>
</dbReference>
<accession>A0A644WCT7</accession>
<comment type="caution">
    <text evidence="1">The sequence shown here is derived from an EMBL/GenBank/DDBJ whole genome shotgun (WGS) entry which is preliminary data.</text>
</comment>
<dbReference type="PANTHER" id="PTHR38785:SF1">
    <property type="entry name" value="HOMOLOG OF VIRK"/>
    <property type="match status" value="1"/>
</dbReference>
<protein>
    <recommendedName>
        <fullName evidence="2">DUF535 domain-containing protein</fullName>
    </recommendedName>
</protein>
<dbReference type="GO" id="GO:0006974">
    <property type="term" value="P:DNA damage response"/>
    <property type="evidence" value="ECO:0007669"/>
    <property type="project" value="TreeGrafter"/>
</dbReference>
<evidence type="ECO:0008006" key="2">
    <source>
        <dbReference type="Google" id="ProtNLM"/>
    </source>
</evidence>
<dbReference type="EMBL" id="VSSQ01000812">
    <property type="protein sequence ID" value="MPM01645.1"/>
    <property type="molecule type" value="Genomic_DNA"/>
</dbReference>
<dbReference type="InterPro" id="IPR007488">
    <property type="entry name" value="DUF535"/>
</dbReference>
<reference evidence="1" key="1">
    <citation type="submission" date="2019-08" db="EMBL/GenBank/DDBJ databases">
        <authorList>
            <person name="Kucharzyk K."/>
            <person name="Murdoch R.W."/>
            <person name="Higgins S."/>
            <person name="Loffler F."/>
        </authorList>
    </citation>
    <scope>NUCLEOTIDE SEQUENCE</scope>
</reference>
<dbReference type="AlphaFoldDB" id="A0A644WCT7"/>
<gene>
    <name evidence="1" type="ORF">SDC9_47885</name>
</gene>